<sequence length="82" mass="9131">MYPSSDTLTTAQAEAEQSLVDQVVQSFSATDDPRLKEVLQSADEPTPDVRALGHDSWSRARFDIVLAPARLEHGRSRVDVRH</sequence>
<evidence type="ECO:0000313" key="2">
    <source>
        <dbReference type="Proteomes" id="UP000008363"/>
    </source>
</evidence>
<organism evidence="1 2">
    <name type="scientific">Gordonia rhizosphera NBRC 16068</name>
    <dbReference type="NCBI Taxonomy" id="1108045"/>
    <lineage>
        <taxon>Bacteria</taxon>
        <taxon>Bacillati</taxon>
        <taxon>Actinomycetota</taxon>
        <taxon>Actinomycetes</taxon>
        <taxon>Mycobacteriales</taxon>
        <taxon>Gordoniaceae</taxon>
        <taxon>Gordonia</taxon>
    </lineage>
</organism>
<keyword evidence="2" id="KW-1185">Reference proteome</keyword>
<dbReference type="EMBL" id="BAHC01000174">
    <property type="protein sequence ID" value="GAB92405.1"/>
    <property type="molecule type" value="Genomic_DNA"/>
</dbReference>
<protein>
    <submittedName>
        <fullName evidence="1">Uncharacterized protein</fullName>
    </submittedName>
</protein>
<comment type="caution">
    <text evidence="1">The sequence shown here is derived from an EMBL/GenBank/DDBJ whole genome shotgun (WGS) entry which is preliminary data.</text>
</comment>
<accession>K6VZS1</accession>
<reference evidence="1 2" key="1">
    <citation type="submission" date="2012-08" db="EMBL/GenBank/DDBJ databases">
        <title>Whole genome shotgun sequence of Gordonia rhizosphera NBRC 16068.</title>
        <authorList>
            <person name="Takarada H."/>
            <person name="Isaki S."/>
            <person name="Hosoyama A."/>
            <person name="Tsuchikane K."/>
            <person name="Katsumata H."/>
            <person name="Baba S."/>
            <person name="Ohji S."/>
            <person name="Yamazaki S."/>
            <person name="Fujita N."/>
        </authorList>
    </citation>
    <scope>NUCLEOTIDE SEQUENCE [LARGE SCALE GENOMIC DNA]</scope>
    <source>
        <strain evidence="1 2">NBRC 16068</strain>
    </source>
</reference>
<dbReference type="OrthoDB" id="4413376at2"/>
<name>K6VZS1_9ACTN</name>
<dbReference type="AlphaFoldDB" id="K6VZS1"/>
<evidence type="ECO:0000313" key="1">
    <source>
        <dbReference type="EMBL" id="GAB92405.1"/>
    </source>
</evidence>
<dbReference type="RefSeq" id="WP_006336772.1">
    <property type="nucleotide sequence ID" value="NZ_BAHC01000174.1"/>
</dbReference>
<gene>
    <name evidence="1" type="ORF">GORHZ_174_00060</name>
</gene>
<proteinExistence type="predicted"/>
<dbReference type="Proteomes" id="UP000008363">
    <property type="component" value="Unassembled WGS sequence"/>
</dbReference>
<dbReference type="STRING" id="1108045.GORHZ_174_00060"/>